<evidence type="ECO:0000259" key="4">
    <source>
        <dbReference type="PROSITE" id="PS50932"/>
    </source>
</evidence>
<dbReference type="InterPro" id="IPR000843">
    <property type="entry name" value="HTH_LacI"/>
</dbReference>
<dbReference type="Gene3D" id="3.40.50.2300">
    <property type="match status" value="2"/>
</dbReference>
<dbReference type="SUPFAM" id="SSF53822">
    <property type="entry name" value="Periplasmic binding protein-like I"/>
    <property type="match status" value="1"/>
</dbReference>
<dbReference type="InterPro" id="IPR046335">
    <property type="entry name" value="LacI/GalR-like_sensor"/>
</dbReference>
<sequence length="337" mass="37660">MMKRIKEDDRMTKITMKEIAEFAGVGKSTVSRYFNGGYVKEETRLRIEAVCREYHYQPNSVAKTLKARHSYQIGVITPSIDSRTSARVLTALDEQLRLSGYTPLLINTNHNEIRELSSLESFSRMNVEGIILLATQITPEHERILHKLRLPVIVLAQEMANVVTITLNDYEAGREVGQRIGQTHHQAVCLLGVSETDKAVGITRKQGILDGLQETGVSSIDFLETDFSFETSRQVVREYLKTHRPDCLICATDNLAMAAFKELHSAGLRIPQDVSLVGFGGYDVSEVLTPALTTVRFDYELEGRTAAELILELIAGNPVESVKIGYTMIEGESVIER</sequence>
<dbReference type="SUPFAM" id="SSF47413">
    <property type="entry name" value="lambda repressor-like DNA-binding domains"/>
    <property type="match status" value="1"/>
</dbReference>
<dbReference type="PANTHER" id="PTHR30146:SF154">
    <property type="entry name" value="TRANSCRIPTION REGULATOR, MEMBER OF GALR FAMILY"/>
    <property type="match status" value="1"/>
</dbReference>
<dbReference type="PROSITE" id="PS50932">
    <property type="entry name" value="HTH_LACI_2"/>
    <property type="match status" value="1"/>
</dbReference>
<dbReference type="Gene3D" id="1.10.260.40">
    <property type="entry name" value="lambda repressor-like DNA-binding domains"/>
    <property type="match status" value="1"/>
</dbReference>
<dbReference type="Proteomes" id="UP000284178">
    <property type="component" value="Unassembled WGS sequence"/>
</dbReference>
<accession>A0A412FLA9</accession>
<gene>
    <name evidence="5" type="ORF">DWY25_15385</name>
</gene>
<comment type="caution">
    <text evidence="5">The sequence shown here is derived from an EMBL/GenBank/DDBJ whole genome shotgun (WGS) entry which is preliminary data.</text>
</comment>
<dbReference type="AlphaFoldDB" id="A0A412FLA9"/>
<reference evidence="5 6" key="1">
    <citation type="submission" date="2018-08" db="EMBL/GenBank/DDBJ databases">
        <title>A genome reference for cultivated species of the human gut microbiota.</title>
        <authorList>
            <person name="Zou Y."/>
            <person name="Xue W."/>
            <person name="Luo G."/>
        </authorList>
    </citation>
    <scope>NUCLEOTIDE SEQUENCE [LARGE SCALE GENOMIC DNA]</scope>
    <source>
        <strain evidence="5 6">AF24-29</strain>
    </source>
</reference>
<keyword evidence="3" id="KW-0804">Transcription</keyword>
<evidence type="ECO:0000256" key="3">
    <source>
        <dbReference type="ARBA" id="ARBA00023163"/>
    </source>
</evidence>
<dbReference type="InterPro" id="IPR028082">
    <property type="entry name" value="Peripla_BP_I"/>
</dbReference>
<name>A0A412FLA9_9FIRM</name>
<dbReference type="Pfam" id="PF13377">
    <property type="entry name" value="Peripla_BP_3"/>
    <property type="match status" value="1"/>
</dbReference>
<evidence type="ECO:0000313" key="5">
    <source>
        <dbReference type="EMBL" id="RGR68952.1"/>
    </source>
</evidence>
<evidence type="ECO:0000256" key="1">
    <source>
        <dbReference type="ARBA" id="ARBA00023015"/>
    </source>
</evidence>
<dbReference type="Pfam" id="PF00356">
    <property type="entry name" value="LacI"/>
    <property type="match status" value="1"/>
</dbReference>
<dbReference type="PANTHER" id="PTHR30146">
    <property type="entry name" value="LACI-RELATED TRANSCRIPTIONAL REPRESSOR"/>
    <property type="match status" value="1"/>
</dbReference>
<dbReference type="CDD" id="cd01392">
    <property type="entry name" value="HTH_LacI"/>
    <property type="match status" value="1"/>
</dbReference>
<organism evidence="5 6">
    <name type="scientific">Holdemania filiformis</name>
    <dbReference type="NCBI Taxonomy" id="61171"/>
    <lineage>
        <taxon>Bacteria</taxon>
        <taxon>Bacillati</taxon>
        <taxon>Bacillota</taxon>
        <taxon>Erysipelotrichia</taxon>
        <taxon>Erysipelotrichales</taxon>
        <taxon>Erysipelotrichaceae</taxon>
        <taxon>Holdemania</taxon>
    </lineage>
</organism>
<dbReference type="EMBL" id="QRUP01000025">
    <property type="protein sequence ID" value="RGR68952.1"/>
    <property type="molecule type" value="Genomic_DNA"/>
</dbReference>
<dbReference type="CDD" id="cd01542">
    <property type="entry name" value="PBP1_TreR-like"/>
    <property type="match status" value="1"/>
</dbReference>
<dbReference type="GO" id="GO:0003700">
    <property type="term" value="F:DNA-binding transcription factor activity"/>
    <property type="evidence" value="ECO:0007669"/>
    <property type="project" value="TreeGrafter"/>
</dbReference>
<evidence type="ECO:0000313" key="6">
    <source>
        <dbReference type="Proteomes" id="UP000284178"/>
    </source>
</evidence>
<keyword evidence="1" id="KW-0805">Transcription regulation</keyword>
<dbReference type="GO" id="GO:0000976">
    <property type="term" value="F:transcription cis-regulatory region binding"/>
    <property type="evidence" value="ECO:0007669"/>
    <property type="project" value="TreeGrafter"/>
</dbReference>
<dbReference type="SMART" id="SM00354">
    <property type="entry name" value="HTH_LACI"/>
    <property type="match status" value="1"/>
</dbReference>
<keyword evidence="2" id="KW-0238">DNA-binding</keyword>
<dbReference type="InterPro" id="IPR010982">
    <property type="entry name" value="Lambda_DNA-bd_dom_sf"/>
</dbReference>
<keyword evidence="6" id="KW-1185">Reference proteome</keyword>
<feature type="domain" description="HTH lacI-type" evidence="4">
    <location>
        <begin position="14"/>
        <end position="67"/>
    </location>
</feature>
<proteinExistence type="predicted"/>
<evidence type="ECO:0000256" key="2">
    <source>
        <dbReference type="ARBA" id="ARBA00023125"/>
    </source>
</evidence>
<protein>
    <submittedName>
        <fullName evidence="5">LacI family transcriptional regulator</fullName>
    </submittedName>
</protein>